<evidence type="ECO:0000313" key="3">
    <source>
        <dbReference type="Proteomes" id="UP001500540"/>
    </source>
</evidence>
<feature type="region of interest" description="Disordered" evidence="1">
    <location>
        <begin position="1"/>
        <end position="20"/>
    </location>
</feature>
<evidence type="ECO:0000256" key="1">
    <source>
        <dbReference type="SAM" id="MobiDB-lite"/>
    </source>
</evidence>
<accession>A0ABP7GL69</accession>
<gene>
    <name evidence="2" type="ORF">GCM10022240_20410</name>
</gene>
<dbReference type="EMBL" id="BAABAF010000007">
    <property type="protein sequence ID" value="GAA3767898.1"/>
    <property type="molecule type" value="Genomic_DNA"/>
</dbReference>
<dbReference type="Proteomes" id="UP001500540">
    <property type="component" value="Unassembled WGS sequence"/>
</dbReference>
<keyword evidence="3" id="KW-1185">Reference proteome</keyword>
<organism evidence="2 3">
    <name type="scientific">Microbacterium kribbense</name>
    <dbReference type="NCBI Taxonomy" id="433645"/>
    <lineage>
        <taxon>Bacteria</taxon>
        <taxon>Bacillati</taxon>
        <taxon>Actinomycetota</taxon>
        <taxon>Actinomycetes</taxon>
        <taxon>Micrococcales</taxon>
        <taxon>Microbacteriaceae</taxon>
        <taxon>Microbacterium</taxon>
    </lineage>
</organism>
<protein>
    <submittedName>
        <fullName evidence="2">Uncharacterized protein</fullName>
    </submittedName>
</protein>
<comment type="caution">
    <text evidence="2">The sequence shown here is derived from an EMBL/GenBank/DDBJ whole genome shotgun (WGS) entry which is preliminary data.</text>
</comment>
<name>A0ABP7GL69_9MICO</name>
<proteinExistence type="predicted"/>
<reference evidence="3" key="1">
    <citation type="journal article" date="2019" name="Int. J. Syst. Evol. Microbiol.">
        <title>The Global Catalogue of Microorganisms (GCM) 10K type strain sequencing project: providing services to taxonomists for standard genome sequencing and annotation.</title>
        <authorList>
            <consortium name="The Broad Institute Genomics Platform"/>
            <consortium name="The Broad Institute Genome Sequencing Center for Infectious Disease"/>
            <person name="Wu L."/>
            <person name="Ma J."/>
        </authorList>
    </citation>
    <scope>NUCLEOTIDE SEQUENCE [LARGE SCALE GENOMIC DNA]</scope>
    <source>
        <strain evidence="3">JCM 16950</strain>
    </source>
</reference>
<evidence type="ECO:0000313" key="2">
    <source>
        <dbReference type="EMBL" id="GAA3767898.1"/>
    </source>
</evidence>
<sequence length="53" mass="5698">MSDFDPGTVTTASSGPEACGARQVPVLVDPDEGWEYRWAVIGFYHNEPTRGAG</sequence>